<accession>A0A2N9F729</accession>
<reference evidence="2" key="1">
    <citation type="submission" date="2018-02" db="EMBL/GenBank/DDBJ databases">
        <authorList>
            <person name="Cohen D.B."/>
            <person name="Kent A.D."/>
        </authorList>
    </citation>
    <scope>NUCLEOTIDE SEQUENCE</scope>
</reference>
<dbReference type="AlphaFoldDB" id="A0A2N9F729"/>
<feature type="domain" description="Aminotransferase-like plant mobile" evidence="1">
    <location>
        <begin position="96"/>
        <end position="284"/>
    </location>
</feature>
<sequence length="284" mass="32846">MDYLDHIVELREDDMVPPTAGIITKGEAHFLKPIHHAQSLNVPTLPPISFPRNFDPKHPPDFLKASLMNWLCFHYYWKSWVHRMAVLHQDTWKIAGIYEAILSSTYRIPKDNGLLYALVERWRLETNSFLFPWAEATLTLEDTLSLGGYSALGLSVSSSMELEELNMLENDLNNVRLELTRTKDRKATIFAWFTRFSNSSADFEHEAFLTYWLTRFVFPNKSDAIRRCIFPLAIQLSKGIKIALGPAVLEMIYWDLRVWKAAMVSLNQPRKGVKLTMSSPFHLI</sequence>
<dbReference type="InterPro" id="IPR044824">
    <property type="entry name" value="MAIN-like"/>
</dbReference>
<evidence type="ECO:0000259" key="1">
    <source>
        <dbReference type="Pfam" id="PF10536"/>
    </source>
</evidence>
<organism evidence="2">
    <name type="scientific">Fagus sylvatica</name>
    <name type="common">Beechnut</name>
    <dbReference type="NCBI Taxonomy" id="28930"/>
    <lineage>
        <taxon>Eukaryota</taxon>
        <taxon>Viridiplantae</taxon>
        <taxon>Streptophyta</taxon>
        <taxon>Embryophyta</taxon>
        <taxon>Tracheophyta</taxon>
        <taxon>Spermatophyta</taxon>
        <taxon>Magnoliopsida</taxon>
        <taxon>eudicotyledons</taxon>
        <taxon>Gunneridae</taxon>
        <taxon>Pentapetalae</taxon>
        <taxon>rosids</taxon>
        <taxon>fabids</taxon>
        <taxon>Fagales</taxon>
        <taxon>Fagaceae</taxon>
        <taxon>Fagus</taxon>
    </lineage>
</organism>
<dbReference type="PANTHER" id="PTHR46033">
    <property type="entry name" value="PROTEIN MAIN-LIKE 2"/>
    <property type="match status" value="1"/>
</dbReference>
<evidence type="ECO:0000313" key="2">
    <source>
        <dbReference type="EMBL" id="SPC82963.1"/>
    </source>
</evidence>
<proteinExistence type="predicted"/>
<dbReference type="PANTHER" id="PTHR46033:SF67">
    <property type="entry name" value="AMINOTRANSFERASE-LIKE, PLANT MOBILE DOMAIN FAMILY PROTEIN"/>
    <property type="match status" value="1"/>
</dbReference>
<dbReference type="Pfam" id="PF10536">
    <property type="entry name" value="PMD"/>
    <property type="match status" value="1"/>
</dbReference>
<dbReference type="EMBL" id="OIVN01000612">
    <property type="protein sequence ID" value="SPC82963.1"/>
    <property type="molecule type" value="Genomic_DNA"/>
</dbReference>
<dbReference type="InterPro" id="IPR019557">
    <property type="entry name" value="AminoTfrase-like_pln_mobile"/>
</dbReference>
<name>A0A2N9F729_FAGSY</name>
<protein>
    <recommendedName>
        <fullName evidence="1">Aminotransferase-like plant mobile domain-containing protein</fullName>
    </recommendedName>
</protein>
<gene>
    <name evidence="2" type="ORF">FSB_LOCUS10845</name>
</gene>
<dbReference type="GO" id="GO:0010073">
    <property type="term" value="P:meristem maintenance"/>
    <property type="evidence" value="ECO:0007669"/>
    <property type="project" value="InterPro"/>
</dbReference>